<sequence length="1149" mass="125846">MSQKVPSDGAQKGFAVGRGLLAAAETLNFSMSERRSDGLYGIPSRPSYGMASALGGGEGKDRDAPMSRGHSGGGGGVGGGGSGGGHLSSTMKLFNSLGLSPTDVDALSQIPEENISVETLPHLIMQLKSRKAEAGRRMGGSDPRDLPSLSPERSYRPSRDDWDDIRGGRMGGSGGQGLGHGQQVDYGYNSMQEGPSRGYDRIDYGESSSGGGRDRPYSELSRDRYGDLGLGSSSSSNSFMPRRTGAPSHGKVQDFLGVMPQMFPHVCSLCDFDVHSTMEWTQHTNGLRHSENRRILLQVYPDWRPQEASSRVSGSLLLETTNRSDGILGPAPLVQGPHRGGMNSNWGLGAMNQGQGLLPPPKIRSRVVVAKYERKPLTLNSLLVLAQPFGTVCEHLVLKNKAFLEMQTHEEAVAMVTFYQRKPAVMHGKEITFYLSRELVVIEKGNRPDKDPRDVKGKASQVVFFSNLPREREKKSELLTLARRFGTVEKYLFLSEEAFVQLGTPEDAEMMVKYYTLHPLTIRGRSIRLNICTKYKTLIVNPSRNMDRQDFSRRSSSGSGIRSYSKSQKSPSSGDRVARSKEQSASKEEELKADDIAMPEGGEGSGDEVAGVIEADDIEEGDHEEAGDEEEMVAEMDLDQPEPPALEAGAQVEEEPPPQAADAGMGTEQAGDAGSLDASAGAASEPLGQEEQVEQAEASPEEEAEGKGDSLPAEPSGSLETQGEEPMPDQDVPNEQDFPENMDDFVTLDEVAEEEDSDTQLKSGDAPTGSPGRSGGLRVVNVVGFKRGYNFLDEILMLAKPFGKVVRHLVLKVRPEAFLELSSEEEARAMVDFYSGNVTPMVCGKAVKIYHSQTYATIQNGRVIYVGQLPPFQSSDASLLKIAEPFGKVRRYFLNRIRNECFIEMKRDEDAERMASAYKDNPPKFHGKRLTVYLSRKYKQLKHGYRPPKPDSDEERPLKRERSEEKEDASPKPKIKKEEEPPAKKTCVRAESAPAEKPGSPDEDQPQQEGEKRQDEEGQGGNTEAPSDQKTDDSEPQASQASGAADSQKDAQEECKADSTDTAPTNGVSEKGVENPCTKTQAERSVPEPLGPYQPNNPVGVEYVKMGYYCRVCFLFYSNEETAKKVHCSSLSHYEKLKKYLSKDKTKTQ</sequence>
<evidence type="ECO:0000256" key="5">
    <source>
        <dbReference type="ARBA" id="ARBA00023242"/>
    </source>
</evidence>
<feature type="domain" description="Matrin-type" evidence="9">
    <location>
        <begin position="1108"/>
        <end position="1139"/>
    </location>
</feature>
<reference evidence="10" key="2">
    <citation type="submission" date="2025-09" db="UniProtKB">
        <authorList>
            <consortium name="Ensembl"/>
        </authorList>
    </citation>
    <scope>IDENTIFICATION</scope>
</reference>
<feature type="compositionally biased region" description="Basic and acidic residues" evidence="7">
    <location>
        <begin position="948"/>
        <end position="983"/>
    </location>
</feature>
<name>A0A3B3R3V0_9TELE</name>
<dbReference type="PROSITE" id="PS50171">
    <property type="entry name" value="ZF_MATRIN"/>
    <property type="match status" value="1"/>
</dbReference>
<dbReference type="AlphaFoldDB" id="A0A3B3R3V0"/>
<organism evidence="10 11">
    <name type="scientific">Paramormyrops kingsleyae</name>
    <dbReference type="NCBI Taxonomy" id="1676925"/>
    <lineage>
        <taxon>Eukaryota</taxon>
        <taxon>Metazoa</taxon>
        <taxon>Chordata</taxon>
        <taxon>Craniata</taxon>
        <taxon>Vertebrata</taxon>
        <taxon>Euteleostomi</taxon>
        <taxon>Actinopterygii</taxon>
        <taxon>Neopterygii</taxon>
        <taxon>Teleostei</taxon>
        <taxon>Osteoglossocephala</taxon>
        <taxon>Osteoglossomorpha</taxon>
        <taxon>Osteoglossiformes</taxon>
        <taxon>Mormyridae</taxon>
        <taxon>Paramormyrops</taxon>
    </lineage>
</organism>
<dbReference type="GO" id="GO:0005634">
    <property type="term" value="C:nucleus"/>
    <property type="evidence" value="ECO:0007669"/>
    <property type="project" value="UniProtKB-SubCell"/>
</dbReference>
<reference evidence="10" key="1">
    <citation type="submission" date="2025-08" db="UniProtKB">
        <authorList>
            <consortium name="Ensembl"/>
        </authorList>
    </citation>
    <scope>IDENTIFICATION</scope>
</reference>
<feature type="compositionally biased region" description="Gly residues" evidence="7">
    <location>
        <begin position="70"/>
        <end position="84"/>
    </location>
</feature>
<keyword evidence="3" id="KW-0863">Zinc-finger</keyword>
<feature type="compositionally biased region" description="Acidic residues" evidence="7">
    <location>
        <begin position="691"/>
        <end position="704"/>
    </location>
</feature>
<keyword evidence="4" id="KW-0862">Zinc</keyword>
<dbReference type="PROSITE" id="PS50102">
    <property type="entry name" value="RRM"/>
    <property type="match status" value="2"/>
</dbReference>
<dbReference type="GeneTree" id="ENSGT00940000153322"/>
<keyword evidence="11" id="KW-1185">Reference proteome</keyword>
<dbReference type="InterPro" id="IPR035979">
    <property type="entry name" value="RBD_domain_sf"/>
</dbReference>
<dbReference type="SUPFAM" id="SSF54928">
    <property type="entry name" value="RNA-binding domain, RBD"/>
    <property type="match status" value="4"/>
</dbReference>
<feature type="compositionally biased region" description="Acidic residues" evidence="7">
    <location>
        <begin position="722"/>
        <end position="740"/>
    </location>
</feature>
<feature type="region of interest" description="Disordered" evidence="7">
    <location>
        <begin position="131"/>
        <end position="247"/>
    </location>
</feature>
<feature type="region of interest" description="Disordered" evidence="7">
    <location>
        <begin position="51"/>
        <end position="84"/>
    </location>
</feature>
<evidence type="ECO:0000256" key="3">
    <source>
        <dbReference type="ARBA" id="ARBA00022771"/>
    </source>
</evidence>
<dbReference type="GO" id="GO:0008270">
    <property type="term" value="F:zinc ion binding"/>
    <property type="evidence" value="ECO:0007669"/>
    <property type="project" value="UniProtKB-KW"/>
</dbReference>
<accession>A0A3B3R3V0</accession>
<feature type="compositionally biased region" description="Low complexity" evidence="7">
    <location>
        <begin position="670"/>
        <end position="684"/>
    </location>
</feature>
<dbReference type="InterPro" id="IPR003604">
    <property type="entry name" value="Matrin/U1-like-C_Znf_C2H2"/>
</dbReference>
<dbReference type="PANTHER" id="PTHR15592">
    <property type="entry name" value="MATRIN 3/NUCLEAR PROTEIN 220-RELATED"/>
    <property type="match status" value="1"/>
</dbReference>
<dbReference type="SMART" id="SM00451">
    <property type="entry name" value="ZnF_U1"/>
    <property type="match status" value="2"/>
</dbReference>
<feature type="compositionally biased region" description="Low complexity" evidence="7">
    <location>
        <begin position="554"/>
        <end position="573"/>
    </location>
</feature>
<feature type="compositionally biased region" description="Gly residues" evidence="7">
    <location>
        <begin position="168"/>
        <end position="180"/>
    </location>
</feature>
<feature type="compositionally biased region" description="Basic and acidic residues" evidence="7">
    <location>
        <begin position="153"/>
        <end position="167"/>
    </location>
</feature>
<evidence type="ECO:0000313" key="11">
    <source>
        <dbReference type="Proteomes" id="UP000261540"/>
    </source>
</evidence>
<feature type="region of interest" description="Disordered" evidence="7">
    <location>
        <begin position="939"/>
        <end position="1095"/>
    </location>
</feature>
<feature type="region of interest" description="Disordered" evidence="7">
    <location>
        <begin position="752"/>
        <end position="775"/>
    </location>
</feature>
<keyword evidence="2" id="KW-0479">Metal-binding</keyword>
<feature type="domain" description="RRM" evidence="8">
    <location>
        <begin position="461"/>
        <end position="534"/>
    </location>
</feature>
<feature type="compositionally biased region" description="Low complexity" evidence="7">
    <location>
        <begin position="1037"/>
        <end position="1046"/>
    </location>
</feature>
<evidence type="ECO:0000256" key="7">
    <source>
        <dbReference type="SAM" id="MobiDB-lite"/>
    </source>
</evidence>
<protein>
    <submittedName>
        <fullName evidence="10">Matrin 3-like 1.1</fullName>
    </submittedName>
</protein>
<dbReference type="GO" id="GO:0003723">
    <property type="term" value="F:RNA binding"/>
    <property type="evidence" value="ECO:0007669"/>
    <property type="project" value="UniProtKB-UniRule"/>
</dbReference>
<feature type="region of interest" description="Disordered" evidence="7">
    <location>
        <begin position="546"/>
        <end position="740"/>
    </location>
</feature>
<dbReference type="Ensembl" id="ENSPKIT00000036994.1">
    <property type="protein sequence ID" value="ENSPKIP00000012595.1"/>
    <property type="gene ID" value="ENSPKIG00000000333.1"/>
</dbReference>
<dbReference type="STRING" id="1676925.ENSPKIP00000012595"/>
<dbReference type="SMART" id="SM00360">
    <property type="entry name" value="RRM"/>
    <property type="match status" value="2"/>
</dbReference>
<feature type="compositionally biased region" description="Basic and acidic residues" evidence="7">
    <location>
        <begin position="1047"/>
        <end position="1059"/>
    </location>
</feature>
<dbReference type="InterPro" id="IPR000504">
    <property type="entry name" value="RRM_dom"/>
</dbReference>
<feature type="compositionally biased region" description="Acidic residues" evidence="7">
    <location>
        <begin position="614"/>
        <end position="640"/>
    </location>
</feature>
<dbReference type="InterPro" id="IPR012677">
    <property type="entry name" value="Nucleotide-bd_a/b_plait_sf"/>
</dbReference>
<dbReference type="InterPro" id="IPR000690">
    <property type="entry name" value="Matrin/U1-C_Znf_C2H2"/>
</dbReference>
<evidence type="ECO:0000256" key="2">
    <source>
        <dbReference type="ARBA" id="ARBA00022723"/>
    </source>
</evidence>
<evidence type="ECO:0000259" key="9">
    <source>
        <dbReference type="PROSITE" id="PS50171"/>
    </source>
</evidence>
<evidence type="ECO:0000256" key="1">
    <source>
        <dbReference type="ARBA" id="ARBA00004123"/>
    </source>
</evidence>
<dbReference type="Proteomes" id="UP000261540">
    <property type="component" value="Unplaced"/>
</dbReference>
<evidence type="ECO:0000313" key="10">
    <source>
        <dbReference type="Ensembl" id="ENSPKIP00000012595.1"/>
    </source>
</evidence>
<feature type="compositionally biased region" description="Basic and acidic residues" evidence="7">
    <location>
        <begin position="212"/>
        <end position="226"/>
    </location>
</feature>
<dbReference type="CDD" id="cd12436">
    <property type="entry name" value="RRM1_2_MATR3_like"/>
    <property type="match status" value="1"/>
</dbReference>
<evidence type="ECO:0000259" key="8">
    <source>
        <dbReference type="PROSITE" id="PS50102"/>
    </source>
</evidence>
<feature type="compositionally biased region" description="Basic and acidic residues" evidence="7">
    <location>
        <begin position="576"/>
        <end position="595"/>
    </location>
</feature>
<keyword evidence="6" id="KW-0694">RNA-binding</keyword>
<keyword evidence="5" id="KW-0539">Nucleus</keyword>
<feature type="domain" description="RRM" evidence="8">
    <location>
        <begin position="862"/>
        <end position="937"/>
    </location>
</feature>
<proteinExistence type="predicted"/>
<evidence type="ECO:0000256" key="4">
    <source>
        <dbReference type="ARBA" id="ARBA00022833"/>
    </source>
</evidence>
<dbReference type="Gene3D" id="3.30.70.330">
    <property type="match status" value="4"/>
</dbReference>
<evidence type="ECO:0000256" key="6">
    <source>
        <dbReference type="PROSITE-ProRule" id="PRU00176"/>
    </source>
</evidence>
<comment type="subcellular location">
    <subcellularLocation>
        <location evidence="1">Nucleus</location>
    </subcellularLocation>
</comment>